<dbReference type="EMBL" id="QJKJ01016846">
    <property type="protein sequence ID" value="RDX60469.1"/>
    <property type="molecule type" value="Genomic_DNA"/>
</dbReference>
<feature type="non-terminal residue" evidence="1">
    <location>
        <position position="1"/>
    </location>
</feature>
<dbReference type="Proteomes" id="UP000257109">
    <property type="component" value="Unassembled WGS sequence"/>
</dbReference>
<evidence type="ECO:0000313" key="2">
    <source>
        <dbReference type="Proteomes" id="UP000257109"/>
    </source>
</evidence>
<accession>A0A371E342</accession>
<gene>
    <name evidence="1" type="ORF">CR513_61387</name>
</gene>
<dbReference type="OrthoDB" id="1433165at2759"/>
<protein>
    <submittedName>
        <fullName evidence="1">Uncharacterized protein</fullName>
    </submittedName>
</protein>
<reference evidence="1" key="1">
    <citation type="submission" date="2018-05" db="EMBL/GenBank/DDBJ databases">
        <title>Draft genome of Mucuna pruriens seed.</title>
        <authorList>
            <person name="Nnadi N.E."/>
            <person name="Vos R."/>
            <person name="Hasami M.H."/>
            <person name="Devisetty U.K."/>
            <person name="Aguiy J.C."/>
        </authorList>
    </citation>
    <scope>NUCLEOTIDE SEQUENCE [LARGE SCALE GENOMIC DNA]</scope>
    <source>
        <strain evidence="1">JCA_2017</strain>
    </source>
</reference>
<proteinExistence type="predicted"/>
<evidence type="ECO:0000313" key="1">
    <source>
        <dbReference type="EMBL" id="RDX60469.1"/>
    </source>
</evidence>
<organism evidence="1 2">
    <name type="scientific">Mucuna pruriens</name>
    <name type="common">Velvet bean</name>
    <name type="synonym">Dolichos pruriens</name>
    <dbReference type="NCBI Taxonomy" id="157652"/>
    <lineage>
        <taxon>Eukaryota</taxon>
        <taxon>Viridiplantae</taxon>
        <taxon>Streptophyta</taxon>
        <taxon>Embryophyta</taxon>
        <taxon>Tracheophyta</taxon>
        <taxon>Spermatophyta</taxon>
        <taxon>Magnoliopsida</taxon>
        <taxon>eudicotyledons</taxon>
        <taxon>Gunneridae</taxon>
        <taxon>Pentapetalae</taxon>
        <taxon>rosids</taxon>
        <taxon>fabids</taxon>
        <taxon>Fabales</taxon>
        <taxon>Fabaceae</taxon>
        <taxon>Papilionoideae</taxon>
        <taxon>50 kb inversion clade</taxon>
        <taxon>NPAAA clade</taxon>
        <taxon>indigoferoid/millettioid clade</taxon>
        <taxon>Phaseoleae</taxon>
        <taxon>Mucuna</taxon>
    </lineage>
</organism>
<dbReference type="AlphaFoldDB" id="A0A371E342"/>
<sequence length="79" mass="8784">MVARLTPDQKVACSIHVSLDPWRNGSASDSRSEGCVFDSRRVQTFEGILIFHFVSTGGSWLPTNHVGHEVFVRLQGSRL</sequence>
<comment type="caution">
    <text evidence="1">The sequence shown here is derived from an EMBL/GenBank/DDBJ whole genome shotgun (WGS) entry which is preliminary data.</text>
</comment>
<keyword evidence="2" id="KW-1185">Reference proteome</keyword>
<name>A0A371E342_MUCPR</name>